<dbReference type="Proteomes" id="UP000321234">
    <property type="component" value="Unassembled WGS sequence"/>
</dbReference>
<dbReference type="InterPro" id="IPR006439">
    <property type="entry name" value="HAD-SF_hydro_IA"/>
</dbReference>
<dbReference type="PRINTS" id="PR00413">
    <property type="entry name" value="HADHALOGNASE"/>
</dbReference>
<keyword evidence="2" id="KW-1185">Reference proteome</keyword>
<dbReference type="EMBL" id="VKAC01000011">
    <property type="protein sequence ID" value="TXR52824.1"/>
    <property type="molecule type" value="Genomic_DNA"/>
</dbReference>
<reference evidence="1 2" key="1">
    <citation type="submission" date="2019-07" db="EMBL/GenBank/DDBJ databases">
        <title>Quadrisphaera sp. strain DD2A genome sequencing and assembly.</title>
        <authorList>
            <person name="Kim I."/>
        </authorList>
    </citation>
    <scope>NUCLEOTIDE SEQUENCE [LARGE SCALE GENOMIC DNA]</scope>
    <source>
        <strain evidence="1 2">DD2A</strain>
    </source>
</reference>
<dbReference type="SUPFAM" id="SSF56784">
    <property type="entry name" value="HAD-like"/>
    <property type="match status" value="1"/>
</dbReference>
<dbReference type="OrthoDB" id="9797415at2"/>
<dbReference type="PANTHER" id="PTHR43611:SF3">
    <property type="entry name" value="FLAVIN MONONUCLEOTIDE HYDROLASE 1, CHLOROPLATIC"/>
    <property type="match status" value="1"/>
</dbReference>
<dbReference type="AlphaFoldDB" id="A0A5C8Z648"/>
<dbReference type="SFLD" id="SFLDG01129">
    <property type="entry name" value="C1.5:_HAD__Beta-PGM__Phosphata"/>
    <property type="match status" value="1"/>
</dbReference>
<name>A0A5C8Z648_9ACTN</name>
<gene>
    <name evidence="1" type="ORF">FMM08_17040</name>
</gene>
<evidence type="ECO:0000313" key="1">
    <source>
        <dbReference type="EMBL" id="TXR52824.1"/>
    </source>
</evidence>
<organism evidence="1 2">
    <name type="scientific">Quadrisphaera setariae</name>
    <dbReference type="NCBI Taxonomy" id="2593304"/>
    <lineage>
        <taxon>Bacteria</taxon>
        <taxon>Bacillati</taxon>
        <taxon>Actinomycetota</taxon>
        <taxon>Actinomycetes</taxon>
        <taxon>Kineosporiales</taxon>
        <taxon>Kineosporiaceae</taxon>
        <taxon>Quadrisphaera</taxon>
    </lineage>
</organism>
<dbReference type="Pfam" id="PF00702">
    <property type="entry name" value="Hydrolase"/>
    <property type="match status" value="1"/>
</dbReference>
<dbReference type="Gene3D" id="3.40.50.1000">
    <property type="entry name" value="HAD superfamily/HAD-like"/>
    <property type="match status" value="1"/>
</dbReference>
<dbReference type="SFLD" id="SFLDS00003">
    <property type="entry name" value="Haloacid_Dehalogenase"/>
    <property type="match status" value="1"/>
</dbReference>
<dbReference type="GO" id="GO:0016787">
    <property type="term" value="F:hydrolase activity"/>
    <property type="evidence" value="ECO:0007669"/>
    <property type="project" value="UniProtKB-KW"/>
</dbReference>
<comment type="caution">
    <text evidence="1">The sequence shown here is derived from an EMBL/GenBank/DDBJ whole genome shotgun (WGS) entry which is preliminary data.</text>
</comment>
<accession>A0A5C8Z648</accession>
<keyword evidence="1" id="KW-0378">Hydrolase</keyword>
<dbReference type="InterPro" id="IPR036412">
    <property type="entry name" value="HAD-like_sf"/>
</dbReference>
<evidence type="ECO:0000313" key="2">
    <source>
        <dbReference type="Proteomes" id="UP000321234"/>
    </source>
</evidence>
<protein>
    <submittedName>
        <fullName evidence="1">HAD-IA family hydrolase</fullName>
    </submittedName>
</protein>
<sequence length="211" mass="22728">MTSDAPGAQRIRALVVDVDGVLRRWDPDEWADAEARAGVPRGALYRAAFDRPALRSVVTGQTTDRQWREGTAERLAQAHGVPLEAARDVVASWSASAGEVDPGVLQLVRDQRRKRRVVLLSNATDRLDTDLVRLGVEDEVDGVYATWRIGLAKPDPAVYRHVAADLDLPTAACAFVDDSPRHVAGAEAAGMVAHLFTGAADLGAFLARLDS</sequence>
<dbReference type="PANTHER" id="PTHR43611">
    <property type="entry name" value="ALPHA-D-GLUCOSE 1-PHOSPHATE PHOSPHATASE"/>
    <property type="match status" value="1"/>
</dbReference>
<dbReference type="NCBIfam" id="TIGR01509">
    <property type="entry name" value="HAD-SF-IA-v3"/>
    <property type="match status" value="1"/>
</dbReference>
<dbReference type="InterPro" id="IPR023214">
    <property type="entry name" value="HAD_sf"/>
</dbReference>
<proteinExistence type="predicted"/>